<dbReference type="PANTHER" id="PTHR38450">
    <property type="entry name" value="STAGE V SPORULATION PROTEIN AC-RELATED"/>
    <property type="match status" value="1"/>
</dbReference>
<feature type="transmembrane region" description="Helical" evidence="1">
    <location>
        <begin position="72"/>
        <end position="94"/>
    </location>
</feature>
<dbReference type="Pfam" id="PF03862">
    <property type="entry name" value="SpoVAC_SpoVAEB"/>
    <property type="match status" value="1"/>
</dbReference>
<name>A0A3D9SNJ6_9BACL</name>
<dbReference type="NCBIfam" id="TIGR02838">
    <property type="entry name" value="spore_V_AC"/>
    <property type="match status" value="1"/>
</dbReference>
<comment type="caution">
    <text evidence="2">The sequence shown here is derived from an EMBL/GenBank/DDBJ whole genome shotgun (WGS) entry which is preliminary data.</text>
</comment>
<proteinExistence type="predicted"/>
<dbReference type="PANTHER" id="PTHR38450:SF1">
    <property type="entry name" value="STAGE V SPORULATION PROTEIN AC"/>
    <property type="match status" value="1"/>
</dbReference>
<keyword evidence="3" id="KW-1185">Reference proteome</keyword>
<reference evidence="2 3" key="1">
    <citation type="submission" date="2018-08" db="EMBL/GenBank/DDBJ databases">
        <title>Genomic Encyclopedia of Type Strains, Phase III (KMG-III): the genomes of soil and plant-associated and newly described type strains.</title>
        <authorList>
            <person name="Whitman W."/>
        </authorList>
    </citation>
    <scope>NUCLEOTIDE SEQUENCE [LARGE SCALE GENOMIC DNA]</scope>
    <source>
        <strain evidence="2 3">CGMCC 1.10966</strain>
    </source>
</reference>
<dbReference type="InterPro" id="IPR014203">
    <property type="entry name" value="Spore_V_AC"/>
</dbReference>
<dbReference type="AlphaFoldDB" id="A0A3D9SNJ6"/>
<evidence type="ECO:0000256" key="1">
    <source>
        <dbReference type="SAM" id="Phobius"/>
    </source>
</evidence>
<keyword evidence="1" id="KW-0472">Membrane</keyword>
<organism evidence="2 3">
    <name type="scientific">Paenibacillus taihuensis</name>
    <dbReference type="NCBI Taxonomy" id="1156355"/>
    <lineage>
        <taxon>Bacteria</taxon>
        <taxon>Bacillati</taxon>
        <taxon>Bacillota</taxon>
        <taxon>Bacilli</taxon>
        <taxon>Bacillales</taxon>
        <taxon>Paenibacillaceae</taxon>
        <taxon>Paenibacillus</taxon>
    </lineage>
</organism>
<accession>A0A3D9SNJ6</accession>
<gene>
    <name evidence="2" type="ORF">A8990_102201</name>
</gene>
<protein>
    <submittedName>
        <fullName evidence="2">Stage V sporulation protein AC</fullName>
    </submittedName>
</protein>
<sequence>MIPLPAPDQYWHNCVSIDAYSLKRIYEEAYIIATKSAGQTKYKKMTMSPKEYQNFAKSREPARSIPGNCAKAFLVGGLICVLGQAIQEVFMYGLNMSKQDASNPTVAVLILISVILTSFGVYDKIAQWAGAGTAVPVTGFANSMCSAALEHRAEGLVLGVGANMFKLAGSVIVFGVVSAFLIALVYLVLGIEGGH</sequence>
<dbReference type="InterPro" id="IPR005562">
    <property type="entry name" value="SpoVA"/>
</dbReference>
<dbReference type="EMBL" id="QTTN01000002">
    <property type="protein sequence ID" value="REE93114.1"/>
    <property type="molecule type" value="Genomic_DNA"/>
</dbReference>
<feature type="transmembrane region" description="Helical" evidence="1">
    <location>
        <begin position="106"/>
        <end position="122"/>
    </location>
</feature>
<feature type="transmembrane region" description="Helical" evidence="1">
    <location>
        <begin position="167"/>
        <end position="189"/>
    </location>
</feature>
<evidence type="ECO:0000313" key="3">
    <source>
        <dbReference type="Proteomes" id="UP000256304"/>
    </source>
</evidence>
<keyword evidence="1" id="KW-1133">Transmembrane helix</keyword>
<evidence type="ECO:0000313" key="2">
    <source>
        <dbReference type="EMBL" id="REE93114.1"/>
    </source>
</evidence>
<keyword evidence="1" id="KW-0812">Transmembrane</keyword>
<dbReference type="Proteomes" id="UP000256304">
    <property type="component" value="Unassembled WGS sequence"/>
</dbReference>